<evidence type="ECO:0000313" key="3">
    <source>
        <dbReference type="Proteomes" id="UP000305675"/>
    </source>
</evidence>
<comment type="caution">
    <text evidence="2">The sequence shown here is derived from an EMBL/GenBank/DDBJ whole genome shotgun (WGS) entry which is preliminary data.</text>
</comment>
<keyword evidence="1" id="KW-0732">Signal</keyword>
<evidence type="ECO:0000313" key="2">
    <source>
        <dbReference type="EMBL" id="TKB54762.1"/>
    </source>
</evidence>
<feature type="chain" id="PRO_5020753386" evidence="1">
    <location>
        <begin position="25"/>
        <end position="59"/>
    </location>
</feature>
<name>A0A4U1BQ46_9GAMM</name>
<keyword evidence="3" id="KW-1185">Reference proteome</keyword>
<sequence>MKHYLMVTAFGLGLIFAGAQPATATGAQGCVTTCTTKCDNPPPIEQCDDPRTPYREMCP</sequence>
<dbReference type="EMBL" id="SWCJ01000007">
    <property type="protein sequence ID" value="TKB54762.1"/>
    <property type="molecule type" value="Genomic_DNA"/>
</dbReference>
<protein>
    <submittedName>
        <fullName evidence="2">Uncharacterized protein</fullName>
    </submittedName>
</protein>
<accession>A0A4U1BQ46</accession>
<organism evidence="2 3">
    <name type="scientific">Ferrimonas aestuarii</name>
    <dbReference type="NCBI Taxonomy" id="2569539"/>
    <lineage>
        <taxon>Bacteria</taxon>
        <taxon>Pseudomonadati</taxon>
        <taxon>Pseudomonadota</taxon>
        <taxon>Gammaproteobacteria</taxon>
        <taxon>Alteromonadales</taxon>
        <taxon>Ferrimonadaceae</taxon>
        <taxon>Ferrimonas</taxon>
    </lineage>
</organism>
<dbReference type="PROSITE" id="PS51257">
    <property type="entry name" value="PROKAR_LIPOPROTEIN"/>
    <property type="match status" value="1"/>
</dbReference>
<dbReference type="AlphaFoldDB" id="A0A4U1BQ46"/>
<gene>
    <name evidence="2" type="ORF">FCL42_11480</name>
</gene>
<reference evidence="2 3" key="1">
    <citation type="submission" date="2019-04" db="EMBL/GenBank/DDBJ databases">
        <authorList>
            <person name="Hwang J.C."/>
        </authorList>
    </citation>
    <scope>NUCLEOTIDE SEQUENCE [LARGE SCALE GENOMIC DNA]</scope>
    <source>
        <strain evidence="2 3">IMCC35002</strain>
    </source>
</reference>
<dbReference type="Proteomes" id="UP000305675">
    <property type="component" value="Unassembled WGS sequence"/>
</dbReference>
<dbReference type="RefSeq" id="WP_136863562.1">
    <property type="nucleotide sequence ID" value="NZ_SWCJ01000007.1"/>
</dbReference>
<proteinExistence type="predicted"/>
<feature type="signal peptide" evidence="1">
    <location>
        <begin position="1"/>
        <end position="24"/>
    </location>
</feature>
<evidence type="ECO:0000256" key="1">
    <source>
        <dbReference type="SAM" id="SignalP"/>
    </source>
</evidence>